<gene>
    <name evidence="2" type="ORF">EC1118_1L10_1288g</name>
</gene>
<reference evidence="2" key="1">
    <citation type="journal article" date="2009" name="Proc. Natl. Acad. Sci. U.S.A.">
        <title>Eukaryote-to-eukaryote gene transfer events revealed by the genome sequence of the wine yeast Saccharomyces cerevisiae EC1118.</title>
        <authorList>
            <person name="Novo M."/>
            <person name="Bigey F."/>
            <person name="Beyne E."/>
            <person name="Galeote V."/>
            <person name="Gavory F."/>
            <person name="Mallet S."/>
            <person name="Cambot B."/>
            <person name="Legras J.L."/>
            <person name="Wincker P."/>
            <person name="Casaregola S."/>
            <person name="Dequin S."/>
        </authorList>
    </citation>
    <scope>NUCLEOTIDE SEQUENCE [LARGE SCALE GENOMIC DNA]</scope>
    <source>
        <strain evidence="2">Lalvin EC1118</strain>
        <strain>Lalvin EC1118 / Prise de mousse</strain>
    </source>
</reference>
<dbReference type="HOGENOM" id="CLU_022832_0_0_1"/>
<sequence>MEENQLTCLIVGETPAAQFLGWRLSLSNSFIILVSQYVSSDELVAWKSTKLGANFYTPNIFTKDIKELHHKLKHNGANTYSIDIVLVSAISLQSFETTCRLLSDYTNDNTTVLISTDFGCELEPIAISYFGGKCKCVISISCEVECRQLSLGSYALVNDDQCVITLGLTYCDANFEANPTILENTKAASLELQGIKGSNVRRFLLGLTVAKWMKPKLILDPKQMALKMWELLIPKISLNILSIIYEQFDYEKMLENKSTEIIFKDLVKELLGICFAQCGSKIARFLLIKSQGEEEINFGKIVEYCKGKKLQLINSTANEHPEYLSLPFEPYCFYHRFEYPAQILLHQPIILAKKYGVSCSNLNFLYGFYTRLLTLSGLSINGGRCEHALSMLDSRIGGGINVASGINSGQDFTDGDNKDQDKGKNRVDKNVKEGSFISLTQRFTMTSPLGVNDPALPADLEKLYLGAEYISNCDANTSGGQKRVKSPTKADTGYDDKHLPDDTIHTFEDEYLADEDDFSCLGIDKRSSTKPTKPLEKFGVVAVPHFIRRFSIKRSSKDKSNDMKRPYTTSSLELQLRSNHFMFAKEYQDLHRQLYYEVKPRTQSELDARRRNYAELESQMWKIKHRFNIHRGALPRPRTNPYELLLDHIDVLNRGNTGDILRFTTSRYGGVDTYDSILRDQSTIMELLDKRCAYSPPVLFDNEAKERDHDRDCHQVTITTTGVINIKKKCDC</sequence>
<dbReference type="OrthoDB" id="4068630at2759"/>
<evidence type="ECO:0000256" key="1">
    <source>
        <dbReference type="SAM" id="MobiDB-lite"/>
    </source>
</evidence>
<dbReference type="PANTHER" id="PTHR21708">
    <property type="entry name" value="PROBABLE 2-DEHYDROPANTOATE 2-REDUCTASE"/>
    <property type="match status" value="1"/>
</dbReference>
<name>C8ZD26_YEAS8</name>
<proteinExistence type="predicted"/>
<dbReference type="InterPro" id="IPR051402">
    <property type="entry name" value="KPR-Related"/>
</dbReference>
<dbReference type="EMBL" id="FN393078">
    <property type="protein sequence ID" value="CAY81292.1"/>
    <property type="molecule type" value="Genomic_DNA"/>
</dbReference>
<dbReference type="PANTHER" id="PTHR21708:SF34">
    <property type="entry name" value="OUTER SPORE WALL PROTEIN 2"/>
    <property type="match status" value="1"/>
</dbReference>
<accession>C8ZD26</accession>
<organism evidence="2">
    <name type="scientific">Saccharomyces cerevisiae (strain Lalvin EC1118 / Prise de mousse)</name>
    <name type="common">Baker's yeast</name>
    <dbReference type="NCBI Taxonomy" id="643680"/>
    <lineage>
        <taxon>Eukaryota</taxon>
        <taxon>Fungi</taxon>
        <taxon>Dikarya</taxon>
        <taxon>Ascomycota</taxon>
        <taxon>Saccharomycotina</taxon>
        <taxon>Saccharomycetes</taxon>
        <taxon>Saccharomycetales</taxon>
        <taxon>Saccharomycetaceae</taxon>
        <taxon>Saccharomyces</taxon>
    </lineage>
</organism>
<evidence type="ECO:0000313" key="2">
    <source>
        <dbReference type="EMBL" id="CAY81292.1"/>
    </source>
</evidence>
<dbReference type="AlphaFoldDB" id="C8ZD26"/>
<dbReference type="GO" id="GO:0005737">
    <property type="term" value="C:cytoplasm"/>
    <property type="evidence" value="ECO:0007669"/>
    <property type="project" value="TreeGrafter"/>
</dbReference>
<feature type="region of interest" description="Disordered" evidence="1">
    <location>
        <begin position="477"/>
        <end position="497"/>
    </location>
</feature>
<protein>
    <submittedName>
        <fullName evidence="2">Osw2p</fullName>
    </submittedName>
</protein>